<dbReference type="GeneID" id="92881033"/>
<proteinExistence type="predicted"/>
<evidence type="ECO:0000313" key="1">
    <source>
        <dbReference type="EMBL" id="EFS90943.1"/>
    </source>
</evidence>
<dbReference type="Proteomes" id="UP000003179">
    <property type="component" value="Unassembled WGS sequence"/>
</dbReference>
<comment type="caution">
    <text evidence="1">The sequence shown here is derived from an EMBL/GenBank/DDBJ whole genome shotgun (WGS) entry which is preliminary data.</text>
</comment>
<sequence>MVIRNSMVRWTTGGLAVVMTVGGFTMPAWADDDVKQIPTASADQWHAGWCAKDEEGYSVLIDFAALDPKDRGDLNPDTTTYTDAHVKDGWLVRCHKGLEPVNHAEGDDYEPEAQPANWVAMVGVPGTVDANGWHRFLGITPDSDETSSGDRISNSAVTVLPGKDGALLAWPQKVHDDED</sequence>
<name>A0ABN0C1E3_9ACTN</name>
<reference evidence="1" key="1">
    <citation type="submission" date="2010-08" db="EMBL/GenBank/DDBJ databases">
        <authorList>
            <person name="Weinstock G."/>
            <person name="Sodergren E."/>
            <person name="Clifton S."/>
            <person name="Fulton L."/>
            <person name="Fulton B."/>
            <person name="Courtney L."/>
            <person name="Fronick C."/>
            <person name="Harrison M."/>
            <person name="Strong C."/>
            <person name="Farmer C."/>
            <person name="Delahaunty K."/>
            <person name="Markovic C."/>
            <person name="Hall O."/>
            <person name="Minx P."/>
            <person name="Tomlinson C."/>
            <person name="Mitreva M."/>
            <person name="Hou S."/>
            <person name="Chen J."/>
            <person name="Wollam A."/>
            <person name="Pepin K.H."/>
            <person name="Johnson M."/>
            <person name="Bhonagiri V."/>
            <person name="Zhang X."/>
            <person name="Suruliraj S."/>
            <person name="Warren W."/>
            <person name="Chinwalla A."/>
            <person name="Mardis E.R."/>
            <person name="Wilson R.K."/>
        </authorList>
    </citation>
    <scope>NUCLEOTIDE SEQUENCE [LARGE SCALE GENOMIC DNA]</scope>
    <source>
        <strain evidence="1">HL044PA1</strain>
    </source>
</reference>
<dbReference type="RefSeq" id="WP_002528538.1">
    <property type="nucleotide sequence ID" value="NZ_GL383194.1"/>
</dbReference>
<accession>A0ABN0C1E3</accession>
<keyword evidence="2" id="KW-1185">Reference proteome</keyword>
<protein>
    <submittedName>
        <fullName evidence="1">Uncharacterized protein</fullName>
    </submittedName>
</protein>
<dbReference type="EMBL" id="ADZU01000044">
    <property type="protein sequence ID" value="EFS90943.1"/>
    <property type="molecule type" value="Genomic_DNA"/>
</dbReference>
<evidence type="ECO:0000313" key="2">
    <source>
        <dbReference type="Proteomes" id="UP000003179"/>
    </source>
</evidence>
<organism evidence="1 2">
    <name type="scientific">Cutibacterium modestum HL044PA1</name>
    <dbReference type="NCBI Taxonomy" id="765109"/>
    <lineage>
        <taxon>Bacteria</taxon>
        <taxon>Bacillati</taxon>
        <taxon>Actinomycetota</taxon>
        <taxon>Actinomycetes</taxon>
        <taxon>Propionibacteriales</taxon>
        <taxon>Propionibacteriaceae</taxon>
        <taxon>Cutibacterium</taxon>
        <taxon>Cutibacterium modestum</taxon>
    </lineage>
</organism>
<gene>
    <name evidence="1" type="ORF">HMPREF9607_02782</name>
</gene>